<feature type="compositionally biased region" description="Polar residues" evidence="1">
    <location>
        <begin position="41"/>
        <end position="50"/>
    </location>
</feature>
<evidence type="ECO:0000313" key="3">
    <source>
        <dbReference type="Proteomes" id="UP000807025"/>
    </source>
</evidence>
<proteinExistence type="predicted"/>
<dbReference type="EMBL" id="MU154567">
    <property type="protein sequence ID" value="KAF9494859.1"/>
    <property type="molecule type" value="Genomic_DNA"/>
</dbReference>
<evidence type="ECO:0000256" key="1">
    <source>
        <dbReference type="SAM" id="MobiDB-lite"/>
    </source>
</evidence>
<gene>
    <name evidence="2" type="ORF">BDN71DRAFT_1507198</name>
</gene>
<accession>A0A9P6DF51</accession>
<sequence>MHDETANAPPPRASQKRTSTTKENMRESLRKKTRSMPAPTSRVTRNSSRVPTLRSHRK</sequence>
<feature type="region of interest" description="Disordered" evidence="1">
    <location>
        <begin position="1"/>
        <end position="58"/>
    </location>
</feature>
<dbReference type="AlphaFoldDB" id="A0A9P6DF51"/>
<name>A0A9P6DF51_PLEER</name>
<comment type="caution">
    <text evidence="2">The sequence shown here is derived from an EMBL/GenBank/DDBJ whole genome shotgun (WGS) entry which is preliminary data.</text>
</comment>
<organism evidence="2 3">
    <name type="scientific">Pleurotus eryngii</name>
    <name type="common">Boletus of the steppes</name>
    <dbReference type="NCBI Taxonomy" id="5323"/>
    <lineage>
        <taxon>Eukaryota</taxon>
        <taxon>Fungi</taxon>
        <taxon>Dikarya</taxon>
        <taxon>Basidiomycota</taxon>
        <taxon>Agaricomycotina</taxon>
        <taxon>Agaricomycetes</taxon>
        <taxon>Agaricomycetidae</taxon>
        <taxon>Agaricales</taxon>
        <taxon>Pleurotineae</taxon>
        <taxon>Pleurotaceae</taxon>
        <taxon>Pleurotus</taxon>
    </lineage>
</organism>
<evidence type="ECO:0000313" key="2">
    <source>
        <dbReference type="EMBL" id="KAF9494859.1"/>
    </source>
</evidence>
<protein>
    <submittedName>
        <fullName evidence="2">Uncharacterized protein</fullName>
    </submittedName>
</protein>
<keyword evidence="3" id="KW-1185">Reference proteome</keyword>
<dbReference type="Proteomes" id="UP000807025">
    <property type="component" value="Unassembled WGS sequence"/>
</dbReference>
<reference evidence="2" key="1">
    <citation type="submission" date="2020-11" db="EMBL/GenBank/DDBJ databases">
        <authorList>
            <consortium name="DOE Joint Genome Institute"/>
            <person name="Ahrendt S."/>
            <person name="Riley R."/>
            <person name="Andreopoulos W."/>
            <person name="Labutti K."/>
            <person name="Pangilinan J."/>
            <person name="Ruiz-Duenas F.J."/>
            <person name="Barrasa J.M."/>
            <person name="Sanchez-Garcia M."/>
            <person name="Camarero S."/>
            <person name="Miyauchi S."/>
            <person name="Serrano A."/>
            <person name="Linde D."/>
            <person name="Babiker R."/>
            <person name="Drula E."/>
            <person name="Ayuso-Fernandez I."/>
            <person name="Pacheco R."/>
            <person name="Padilla G."/>
            <person name="Ferreira P."/>
            <person name="Barriuso J."/>
            <person name="Kellner H."/>
            <person name="Castanera R."/>
            <person name="Alfaro M."/>
            <person name="Ramirez L."/>
            <person name="Pisabarro A.G."/>
            <person name="Kuo A."/>
            <person name="Tritt A."/>
            <person name="Lipzen A."/>
            <person name="He G."/>
            <person name="Yan M."/>
            <person name="Ng V."/>
            <person name="Cullen D."/>
            <person name="Martin F."/>
            <person name="Rosso M.-N."/>
            <person name="Henrissat B."/>
            <person name="Hibbett D."/>
            <person name="Martinez A.T."/>
            <person name="Grigoriev I.V."/>
        </authorList>
    </citation>
    <scope>NUCLEOTIDE SEQUENCE</scope>
    <source>
        <strain evidence="2">ATCC 90797</strain>
    </source>
</reference>